<dbReference type="AlphaFoldDB" id="A0A4P9A3R6"/>
<dbReference type="GO" id="GO:0005886">
    <property type="term" value="C:plasma membrane"/>
    <property type="evidence" value="ECO:0007669"/>
    <property type="project" value="UniProtKB-SubCell"/>
</dbReference>
<dbReference type="PANTHER" id="PTHR30012">
    <property type="entry name" value="GENERAL SECRETION PATHWAY PROTEIN"/>
    <property type="match status" value="1"/>
</dbReference>
<dbReference type="Proteomes" id="UP000310639">
    <property type="component" value="Chromosome"/>
</dbReference>
<evidence type="ECO:0000256" key="2">
    <source>
        <dbReference type="ARBA" id="ARBA00005745"/>
    </source>
</evidence>
<organism evidence="12 13">
    <name type="scientific">Candidatus Nanosynbacter featherlites</name>
    <dbReference type="NCBI Taxonomy" id="2572088"/>
    <lineage>
        <taxon>Bacteria</taxon>
        <taxon>Candidatus Saccharimonadota</taxon>
        <taxon>Candidatus Saccharimonadia</taxon>
        <taxon>Candidatus Nanosynbacterales</taxon>
        <taxon>Candidatus Nanosynbacteraceae</taxon>
        <taxon>Candidatus Nanosynbacter</taxon>
    </lineage>
</organism>
<dbReference type="OrthoDB" id="9805682at2"/>
<evidence type="ECO:0000256" key="3">
    <source>
        <dbReference type="ARBA" id="ARBA00022448"/>
    </source>
</evidence>
<dbReference type="InterPro" id="IPR018076">
    <property type="entry name" value="T2SS_GspF_dom"/>
</dbReference>
<evidence type="ECO:0000313" key="12">
    <source>
        <dbReference type="EMBL" id="QCT42449.1"/>
    </source>
</evidence>
<dbReference type="PANTHER" id="PTHR30012:SF0">
    <property type="entry name" value="TYPE II SECRETION SYSTEM PROTEIN F-RELATED"/>
    <property type="match status" value="1"/>
</dbReference>
<keyword evidence="6 9" id="KW-0812">Transmembrane</keyword>
<dbReference type="GO" id="GO:0015628">
    <property type="term" value="P:protein secretion by the type II secretion system"/>
    <property type="evidence" value="ECO:0007669"/>
    <property type="project" value="TreeGrafter"/>
</dbReference>
<comment type="similarity">
    <text evidence="2 9">Belongs to the GSP F family.</text>
</comment>
<keyword evidence="7 10" id="KW-1133">Transmembrane helix</keyword>
<dbReference type="InterPro" id="IPR003004">
    <property type="entry name" value="GspF/PilC"/>
</dbReference>
<feature type="transmembrane region" description="Helical" evidence="10">
    <location>
        <begin position="148"/>
        <end position="171"/>
    </location>
</feature>
<feature type="transmembrane region" description="Helical" evidence="10">
    <location>
        <begin position="191"/>
        <end position="218"/>
    </location>
</feature>
<dbReference type="KEGG" id="nft:FBF37_03205"/>
<evidence type="ECO:0000256" key="4">
    <source>
        <dbReference type="ARBA" id="ARBA00022475"/>
    </source>
</evidence>
<comment type="subcellular location">
    <subcellularLocation>
        <location evidence="1">Cell inner membrane</location>
        <topology evidence="1">Multi-pass membrane protein</topology>
    </subcellularLocation>
    <subcellularLocation>
        <location evidence="9">Cell membrane</location>
        <topology evidence="9">Multi-pass membrane protein</topology>
    </subcellularLocation>
</comment>
<keyword evidence="13" id="KW-1185">Reference proteome</keyword>
<dbReference type="EMBL" id="CP040004">
    <property type="protein sequence ID" value="QCT42449.1"/>
    <property type="molecule type" value="Genomic_DNA"/>
</dbReference>
<dbReference type="InterPro" id="IPR001992">
    <property type="entry name" value="T2SS_GspF/T4SS_PilC_CS"/>
</dbReference>
<feature type="domain" description="Type II secretion system protein GspF" evidence="11">
    <location>
        <begin position="46"/>
        <end position="169"/>
    </location>
</feature>
<evidence type="ECO:0000256" key="6">
    <source>
        <dbReference type="ARBA" id="ARBA00022692"/>
    </source>
</evidence>
<gene>
    <name evidence="12" type="ORF">FBF37_03205</name>
</gene>
<feature type="domain" description="Type II secretion system protein GspF" evidence="11">
    <location>
        <begin position="252"/>
        <end position="375"/>
    </location>
</feature>
<evidence type="ECO:0000256" key="1">
    <source>
        <dbReference type="ARBA" id="ARBA00004429"/>
    </source>
</evidence>
<keyword evidence="5" id="KW-0997">Cell inner membrane</keyword>
<evidence type="ECO:0000256" key="7">
    <source>
        <dbReference type="ARBA" id="ARBA00022989"/>
    </source>
</evidence>
<evidence type="ECO:0000256" key="10">
    <source>
        <dbReference type="SAM" id="Phobius"/>
    </source>
</evidence>
<evidence type="ECO:0000313" key="13">
    <source>
        <dbReference type="Proteomes" id="UP000310639"/>
    </source>
</evidence>
<dbReference type="PRINTS" id="PR00812">
    <property type="entry name" value="BCTERIALGSPF"/>
</dbReference>
<evidence type="ECO:0000256" key="8">
    <source>
        <dbReference type="ARBA" id="ARBA00023136"/>
    </source>
</evidence>
<keyword evidence="4" id="KW-1003">Cell membrane</keyword>
<evidence type="ECO:0000256" key="9">
    <source>
        <dbReference type="RuleBase" id="RU003923"/>
    </source>
</evidence>
<accession>A0A4P9A3R6</accession>
<keyword evidence="3 9" id="KW-0813">Transport</keyword>
<dbReference type="FunFam" id="1.20.81.30:FF:000001">
    <property type="entry name" value="Type II secretion system protein F"/>
    <property type="match status" value="2"/>
</dbReference>
<keyword evidence="8 10" id="KW-0472">Membrane</keyword>
<sequence length="385" mass="41552">MESSDRAAAIRSIQAQGLKLVNLKEAGAKTGRKRRRKIKSDELVMFTRQLSSMVSAGVPILRSLESMTEHAESASFRSIIGDVSKDIESGLSFADALARHPDTFNDVYVNMVRAGETGGILDDILKRLALQQEKSASIKKKVKGAMTYPMVLIVITIGAFFGLMIFVLPMIGKTIKDLAGEDAELPALTQAMLGISAFMVNFWYILLPLVGAAIYGFLRYIKTPGGKKKYHHFLVHGPIIGKIMKKIAIARFTRTFSSLIGAGVAVLEALEVTSKAVGNSVYEESLTGAAKRVKNGEVFSKIIAEDEVLYPPIVAQMLAVGEETGQTDQVLVKVADFYEEEVDTAIAGISSTIEPVMIVFMGGMVGLIAASVMMPITGLANQIKG</sequence>
<name>A0A4P9A3R6_9BACT</name>
<feature type="transmembrane region" description="Helical" evidence="10">
    <location>
        <begin position="356"/>
        <end position="376"/>
    </location>
</feature>
<proteinExistence type="inferred from homology"/>
<protein>
    <submittedName>
        <fullName evidence="12">Type II secretion system F family protein</fullName>
    </submittedName>
</protein>
<dbReference type="PROSITE" id="PS00874">
    <property type="entry name" value="T2SP_F"/>
    <property type="match status" value="1"/>
</dbReference>
<dbReference type="InterPro" id="IPR042094">
    <property type="entry name" value="T2SS_GspF_sf"/>
</dbReference>
<dbReference type="Gene3D" id="1.20.81.30">
    <property type="entry name" value="Type II secretion system (T2SS), domain F"/>
    <property type="match status" value="2"/>
</dbReference>
<dbReference type="Pfam" id="PF00482">
    <property type="entry name" value="T2SSF"/>
    <property type="match status" value="2"/>
</dbReference>
<reference evidence="12 13" key="1">
    <citation type="submission" date="2019-04" db="EMBL/GenBank/DDBJ databases">
        <title>Saccharibacteria TM7 genomes.</title>
        <authorList>
            <person name="Bor B."/>
            <person name="He X."/>
            <person name="Chen T."/>
            <person name="Dewhirst F.E."/>
        </authorList>
    </citation>
    <scope>NUCLEOTIDE SEQUENCE [LARGE SCALE GENOMIC DNA]</scope>
    <source>
        <strain evidence="12 13">BB001</strain>
    </source>
</reference>
<evidence type="ECO:0000259" key="11">
    <source>
        <dbReference type="Pfam" id="PF00482"/>
    </source>
</evidence>
<evidence type="ECO:0000256" key="5">
    <source>
        <dbReference type="ARBA" id="ARBA00022519"/>
    </source>
</evidence>